<dbReference type="PROSITE" id="PS50106">
    <property type="entry name" value="PDZ"/>
    <property type="match status" value="2"/>
</dbReference>
<reference evidence="6 7" key="1">
    <citation type="submission" date="2022-05" db="EMBL/GenBank/DDBJ databases">
        <title>Chromosome-level reference genomes for two strains of Caenorhabditis briggsae: an improved platform for comparative genomics.</title>
        <authorList>
            <person name="Stevens L."/>
            <person name="Andersen E.C."/>
        </authorList>
    </citation>
    <scope>NUCLEOTIDE SEQUENCE [LARGE SCALE GENOMIC DNA]</scope>
    <source>
        <strain evidence="6">QX1410_ONT</strain>
        <tissue evidence="6">Whole-organism</tissue>
    </source>
</reference>
<evidence type="ECO:0000256" key="2">
    <source>
        <dbReference type="ARBA" id="ARBA00022475"/>
    </source>
</evidence>
<dbReference type="Pfam" id="PF00595">
    <property type="entry name" value="PDZ"/>
    <property type="match status" value="1"/>
</dbReference>
<feature type="region of interest" description="Disordered" evidence="4">
    <location>
        <begin position="118"/>
        <end position="163"/>
    </location>
</feature>
<dbReference type="Gene3D" id="2.30.42.10">
    <property type="match status" value="2"/>
</dbReference>
<accession>A0AAE9A9G3</accession>
<comment type="subcellular location">
    <subcellularLocation>
        <location evidence="1">Cell membrane</location>
    </subcellularLocation>
</comment>
<keyword evidence="2" id="KW-0472">Membrane</keyword>
<protein>
    <recommendedName>
        <fullName evidence="5">PDZ domain-containing protein</fullName>
    </recommendedName>
</protein>
<keyword evidence="3" id="KW-0677">Repeat</keyword>
<dbReference type="SMART" id="SM00228">
    <property type="entry name" value="PDZ"/>
    <property type="match status" value="2"/>
</dbReference>
<feature type="compositionally biased region" description="Polar residues" evidence="4">
    <location>
        <begin position="365"/>
        <end position="383"/>
    </location>
</feature>
<dbReference type="Pfam" id="PF17820">
    <property type="entry name" value="PDZ_6"/>
    <property type="match status" value="1"/>
</dbReference>
<feature type="compositionally biased region" description="Polar residues" evidence="4">
    <location>
        <begin position="143"/>
        <end position="153"/>
    </location>
</feature>
<dbReference type="SUPFAM" id="SSF50156">
    <property type="entry name" value="PDZ domain-like"/>
    <property type="match status" value="2"/>
</dbReference>
<feature type="region of interest" description="Disordered" evidence="4">
    <location>
        <begin position="307"/>
        <end position="388"/>
    </location>
</feature>
<evidence type="ECO:0000256" key="1">
    <source>
        <dbReference type="ARBA" id="ARBA00004236"/>
    </source>
</evidence>
<dbReference type="CDD" id="cd06768">
    <property type="entry name" value="PDZ_NHERF-like"/>
    <property type="match status" value="2"/>
</dbReference>
<evidence type="ECO:0000256" key="4">
    <source>
        <dbReference type="SAM" id="MobiDB-lite"/>
    </source>
</evidence>
<dbReference type="Proteomes" id="UP000827892">
    <property type="component" value="Chromosome IV"/>
</dbReference>
<feature type="compositionally biased region" description="Basic residues" evidence="4">
    <location>
        <begin position="352"/>
        <end position="361"/>
    </location>
</feature>
<feature type="compositionally biased region" description="Basic and acidic residues" evidence="4">
    <location>
        <begin position="313"/>
        <end position="325"/>
    </location>
</feature>
<dbReference type="EMBL" id="CP090894">
    <property type="protein sequence ID" value="ULT93984.1"/>
    <property type="molecule type" value="Genomic_DNA"/>
</dbReference>
<dbReference type="PANTHER" id="PTHR14191">
    <property type="entry name" value="PDZ DOMAIN CONTAINING PROTEIN"/>
    <property type="match status" value="1"/>
</dbReference>
<dbReference type="InterPro" id="IPR051067">
    <property type="entry name" value="NHER"/>
</dbReference>
<evidence type="ECO:0000259" key="5">
    <source>
        <dbReference type="PROSITE" id="PS50106"/>
    </source>
</evidence>
<evidence type="ECO:0000313" key="6">
    <source>
        <dbReference type="EMBL" id="ULT93984.1"/>
    </source>
</evidence>
<feature type="domain" description="PDZ" evidence="5">
    <location>
        <begin position="12"/>
        <end position="94"/>
    </location>
</feature>
<sequence>MVNIPSDAVPPRLCVIEKLNGETEYGYNLHAEKGRGQFVGIVDANSPAERGGLITGDRIFAVNGHSIIGENHKKVVERIKANPNRCEMLVISEEGAKWYQEHNVQITLDLPNIERVSQKNHLPPSIPPPQRPSNHSPPPSSWYAPTTYSQSKETPVFVPPPPPPTDVMYLPRLAELKKSDPDQEFGFNLHAERNRGHFIGTVDQGGIGQAAGLVIGQRIVGVNGQLIYPNTGHKDVVALIKKDNMKTTLLVASEEVDKYHKDHNLAYSWDNVERVGGPPVINVETYHHHEEAPPVKASAYDVPPLNPHSIQVNEEREITKTKTETTHTNSYSYKYVPSYATQSHQQHEQHSQTHHHHHHNHNQQPSPLSNGSSHGYAASSTSGYDDDDIYHLSASEARERLRMKNRKHHLHEMSLNEKYQLVSNM</sequence>
<proteinExistence type="predicted"/>
<dbReference type="PANTHER" id="PTHR14191:SF3">
    <property type="entry name" value="NA(+)_H(+) EXCHANGE REGULATORY COFACTOR-LIKE PROTEIN NRFL-1"/>
    <property type="match status" value="1"/>
</dbReference>
<dbReference type="InterPro" id="IPR036034">
    <property type="entry name" value="PDZ_sf"/>
</dbReference>
<feature type="domain" description="PDZ" evidence="5">
    <location>
        <begin position="173"/>
        <end position="255"/>
    </location>
</feature>
<dbReference type="InterPro" id="IPR001478">
    <property type="entry name" value="PDZ"/>
</dbReference>
<gene>
    <name evidence="6" type="ORF">L3Y34_003465</name>
</gene>
<dbReference type="InterPro" id="IPR041489">
    <property type="entry name" value="PDZ_6"/>
</dbReference>
<organism evidence="6 7">
    <name type="scientific">Caenorhabditis briggsae</name>
    <dbReference type="NCBI Taxonomy" id="6238"/>
    <lineage>
        <taxon>Eukaryota</taxon>
        <taxon>Metazoa</taxon>
        <taxon>Ecdysozoa</taxon>
        <taxon>Nematoda</taxon>
        <taxon>Chromadorea</taxon>
        <taxon>Rhabditida</taxon>
        <taxon>Rhabditina</taxon>
        <taxon>Rhabditomorpha</taxon>
        <taxon>Rhabditoidea</taxon>
        <taxon>Rhabditidae</taxon>
        <taxon>Peloderinae</taxon>
        <taxon>Caenorhabditis</taxon>
    </lineage>
</organism>
<dbReference type="AlphaFoldDB" id="A0AAE9A9G3"/>
<feature type="compositionally biased region" description="Pro residues" evidence="4">
    <location>
        <begin position="124"/>
        <end position="140"/>
    </location>
</feature>
<evidence type="ECO:0000256" key="3">
    <source>
        <dbReference type="ARBA" id="ARBA00022737"/>
    </source>
</evidence>
<keyword evidence="2" id="KW-1003">Cell membrane</keyword>
<evidence type="ECO:0000313" key="7">
    <source>
        <dbReference type="Proteomes" id="UP000827892"/>
    </source>
</evidence>
<name>A0AAE9A9G3_CAEBR</name>